<dbReference type="Pfam" id="PF00534">
    <property type="entry name" value="Glycos_transf_1"/>
    <property type="match status" value="1"/>
</dbReference>
<evidence type="ECO:0000259" key="1">
    <source>
        <dbReference type="Pfam" id="PF00534"/>
    </source>
</evidence>
<comment type="caution">
    <text evidence="3">The sequence shown here is derived from an EMBL/GenBank/DDBJ whole genome shotgun (WGS) entry which is preliminary data.</text>
</comment>
<dbReference type="SUPFAM" id="SSF53756">
    <property type="entry name" value="UDP-Glycosyltransferase/glycogen phosphorylase"/>
    <property type="match status" value="1"/>
</dbReference>
<feature type="domain" description="Glycosyl transferase family 1" evidence="1">
    <location>
        <begin position="158"/>
        <end position="313"/>
    </location>
</feature>
<dbReference type="Gene3D" id="3.40.50.2000">
    <property type="entry name" value="Glycogen Phosphorylase B"/>
    <property type="match status" value="2"/>
</dbReference>
<keyword evidence="4" id="KW-1185">Reference proteome</keyword>
<sequence>MRIAQIMAGATMGGAEGFYERLTLALHRAGDTVLPAIRRDSARAARLLAGGVEPLQLPFGGPLDLLTRPRLRWALHRFRPDVAVAWMNRGAAKAPRGPWPLVGRLGGYYDLKYYRHCNHLVGNTRDLAAWIAAQGWPAERTHYLPNFVDDMAGATPAALELPSGMPVLLALGRLHRHKGFDTLLRALPSLPGTVLLLAGEGPERAALEALAAELGIAGRVRFLGWRQDAAALLAACDIFVCSSRHEPLGNMVIEAWSARRPVVAADAQGPSELIRDGETGMLVPRDRPESLATAIAALLDNPARRAALAEAGRAAYAAEFAEAPVLARWRGFLQGVAAPRSSAPGRAPS</sequence>
<protein>
    <submittedName>
        <fullName evidence="3">Glycosyltransferase</fullName>
    </submittedName>
</protein>
<accession>A0A5B2TIK6</accession>
<dbReference type="PANTHER" id="PTHR12526">
    <property type="entry name" value="GLYCOSYLTRANSFERASE"/>
    <property type="match status" value="1"/>
</dbReference>
<dbReference type="PANTHER" id="PTHR12526:SF635">
    <property type="entry name" value="GLYCOSYL TRANSFERASE GROUP 1"/>
    <property type="match status" value="1"/>
</dbReference>
<reference evidence="3 4" key="1">
    <citation type="journal article" date="2015" name="Int. J. Syst. Evol. Microbiol.">
        <title>Roseomonas oryzae sp. nov., isolated from paddy rhizosphere soil.</title>
        <authorList>
            <person name="Ramaprasad E.V."/>
            <person name="Sasikala Ch."/>
            <person name="Ramana Ch.V."/>
        </authorList>
    </citation>
    <scope>NUCLEOTIDE SEQUENCE [LARGE SCALE GENOMIC DNA]</scope>
    <source>
        <strain evidence="3 4">KCTC 42542</strain>
    </source>
</reference>
<dbReference type="Pfam" id="PF13439">
    <property type="entry name" value="Glyco_transf_4"/>
    <property type="match status" value="1"/>
</dbReference>
<dbReference type="EMBL" id="VUKA01000001">
    <property type="protein sequence ID" value="KAA2214301.1"/>
    <property type="molecule type" value="Genomic_DNA"/>
</dbReference>
<feature type="domain" description="Glycosyltransferase subfamily 4-like N-terminal" evidence="2">
    <location>
        <begin position="12"/>
        <end position="149"/>
    </location>
</feature>
<dbReference type="Proteomes" id="UP000322110">
    <property type="component" value="Unassembled WGS sequence"/>
</dbReference>
<evidence type="ECO:0000313" key="3">
    <source>
        <dbReference type="EMBL" id="KAA2214301.1"/>
    </source>
</evidence>
<dbReference type="InterPro" id="IPR028098">
    <property type="entry name" value="Glyco_trans_4-like_N"/>
</dbReference>
<dbReference type="GO" id="GO:0016757">
    <property type="term" value="F:glycosyltransferase activity"/>
    <property type="evidence" value="ECO:0007669"/>
    <property type="project" value="InterPro"/>
</dbReference>
<name>A0A5B2TIK6_9PROT</name>
<dbReference type="CDD" id="cd03811">
    <property type="entry name" value="GT4_GT28_WabH-like"/>
    <property type="match status" value="1"/>
</dbReference>
<evidence type="ECO:0000313" key="4">
    <source>
        <dbReference type="Proteomes" id="UP000322110"/>
    </source>
</evidence>
<gene>
    <name evidence="3" type="ORF">F0Q34_00780</name>
</gene>
<evidence type="ECO:0000259" key="2">
    <source>
        <dbReference type="Pfam" id="PF13439"/>
    </source>
</evidence>
<dbReference type="OrthoDB" id="529131at2"/>
<organism evidence="3 4">
    <name type="scientific">Teichococcus oryzae</name>
    <dbReference type="NCBI Taxonomy" id="1608942"/>
    <lineage>
        <taxon>Bacteria</taxon>
        <taxon>Pseudomonadati</taxon>
        <taxon>Pseudomonadota</taxon>
        <taxon>Alphaproteobacteria</taxon>
        <taxon>Acetobacterales</taxon>
        <taxon>Roseomonadaceae</taxon>
        <taxon>Roseomonas</taxon>
    </lineage>
</organism>
<dbReference type="AlphaFoldDB" id="A0A5B2TIK6"/>
<keyword evidence="3" id="KW-0808">Transferase</keyword>
<dbReference type="RefSeq" id="WP_149810240.1">
    <property type="nucleotide sequence ID" value="NZ_VUKA01000001.1"/>
</dbReference>
<proteinExistence type="predicted"/>
<dbReference type="InterPro" id="IPR001296">
    <property type="entry name" value="Glyco_trans_1"/>
</dbReference>